<dbReference type="RefSeq" id="WP_026937787.1">
    <property type="nucleotide sequence ID" value="NZ_CP028426.1"/>
</dbReference>
<evidence type="ECO:0000259" key="1">
    <source>
        <dbReference type="Pfam" id="PF12680"/>
    </source>
</evidence>
<proteinExistence type="predicted"/>
<accession>A0ABT7CBU3</accession>
<dbReference type="PANTHER" id="PTHR38436">
    <property type="entry name" value="POLYKETIDE CYCLASE SNOAL-LIKE DOMAIN"/>
    <property type="match status" value="1"/>
</dbReference>
<dbReference type="InterPro" id="IPR009959">
    <property type="entry name" value="Cyclase_SnoaL-like"/>
</dbReference>
<dbReference type="InterPro" id="IPR032710">
    <property type="entry name" value="NTF2-like_dom_sf"/>
</dbReference>
<dbReference type="Pfam" id="PF12680">
    <property type="entry name" value="SnoaL_2"/>
    <property type="match status" value="1"/>
</dbReference>
<gene>
    <name evidence="2" type="ORF">C7K25_15115</name>
</gene>
<protein>
    <recommendedName>
        <fullName evidence="1">SnoaL-like domain-containing protein</fullName>
    </recommendedName>
</protein>
<name>A0ABT7CBU3_9MICO</name>
<keyword evidence="3" id="KW-1185">Reference proteome</keyword>
<evidence type="ECO:0000313" key="3">
    <source>
        <dbReference type="Proteomes" id="UP001170379"/>
    </source>
</evidence>
<sequence length="125" mass="13986">MDLEQNKQIVVDFYQTAFDGDPAKAVADHIGDRYIQHNPQAPDGPEAFIGFVEWLRGDNPELQLNIKRVMAEGDLVFTHSQLVLRAGEPGRALADIFRLENGKVVEHWDVIQDVPAEAANDNGMF</sequence>
<dbReference type="Gene3D" id="3.10.450.50">
    <property type="match status" value="1"/>
</dbReference>
<dbReference type="EMBL" id="PXVD01000037">
    <property type="protein sequence ID" value="MDJ1372668.1"/>
    <property type="molecule type" value="Genomic_DNA"/>
</dbReference>
<dbReference type="InterPro" id="IPR037401">
    <property type="entry name" value="SnoaL-like"/>
</dbReference>
<organism evidence="2 3">
    <name type="scientific">Gulosibacter molinativorax</name>
    <dbReference type="NCBI Taxonomy" id="256821"/>
    <lineage>
        <taxon>Bacteria</taxon>
        <taxon>Bacillati</taxon>
        <taxon>Actinomycetota</taxon>
        <taxon>Actinomycetes</taxon>
        <taxon>Micrococcales</taxon>
        <taxon>Microbacteriaceae</taxon>
        <taxon>Gulosibacter</taxon>
    </lineage>
</organism>
<reference evidence="2" key="1">
    <citation type="submission" date="2018-03" db="EMBL/GenBank/DDBJ databases">
        <authorList>
            <person name="Nunes O.C."/>
            <person name="Lopes A.R."/>
            <person name="Froufe H."/>
            <person name="Munoz-Merida A."/>
            <person name="Barroso C."/>
            <person name="Egas C."/>
        </authorList>
    </citation>
    <scope>NUCLEOTIDE SEQUENCE</scope>
    <source>
        <strain evidence="2">ON4</strain>
    </source>
</reference>
<dbReference type="SUPFAM" id="SSF54427">
    <property type="entry name" value="NTF2-like"/>
    <property type="match status" value="1"/>
</dbReference>
<dbReference type="PANTHER" id="PTHR38436:SF1">
    <property type="entry name" value="ESTER CYCLASE"/>
    <property type="match status" value="1"/>
</dbReference>
<dbReference type="Proteomes" id="UP001170379">
    <property type="component" value="Unassembled WGS sequence"/>
</dbReference>
<comment type="caution">
    <text evidence="2">The sequence shown here is derived from an EMBL/GenBank/DDBJ whole genome shotgun (WGS) entry which is preliminary data.</text>
</comment>
<evidence type="ECO:0000313" key="2">
    <source>
        <dbReference type="EMBL" id="MDJ1372668.1"/>
    </source>
</evidence>
<reference evidence="2" key="2">
    <citation type="journal article" date="2022" name="Sci. Rep.">
        <title>In silico prediction of the enzymes involved in the degradation of the herbicide molinate by Gulosibacter molinativorax ON4T.</title>
        <authorList>
            <person name="Lopes A.R."/>
            <person name="Bunin E."/>
            <person name="Viana A.T."/>
            <person name="Froufe H."/>
            <person name="Munoz-Merida A."/>
            <person name="Pinho D."/>
            <person name="Figueiredo J."/>
            <person name="Barroso C."/>
            <person name="Vaz-Moreira I."/>
            <person name="Bellanger X."/>
            <person name="Egas C."/>
            <person name="Nunes O.C."/>
        </authorList>
    </citation>
    <scope>NUCLEOTIDE SEQUENCE</scope>
    <source>
        <strain evidence="2">ON4</strain>
    </source>
</reference>
<feature type="domain" description="SnoaL-like" evidence="1">
    <location>
        <begin position="11"/>
        <end position="107"/>
    </location>
</feature>